<dbReference type="PATRIC" id="fig|243090.15.peg.2028"/>
<keyword evidence="2" id="KW-1185">Reference proteome</keyword>
<organism evidence="1 2">
    <name type="scientific">Rhodopirellula baltica (strain DSM 10527 / NCIMB 13988 / SH1)</name>
    <dbReference type="NCBI Taxonomy" id="243090"/>
    <lineage>
        <taxon>Bacteria</taxon>
        <taxon>Pseudomonadati</taxon>
        <taxon>Planctomycetota</taxon>
        <taxon>Planctomycetia</taxon>
        <taxon>Pirellulales</taxon>
        <taxon>Pirellulaceae</taxon>
        <taxon>Rhodopirellula</taxon>
    </lineage>
</organism>
<gene>
    <name evidence="1" type="ordered locus">RB4362</name>
</gene>
<name>Q7USQ6_RHOBA</name>
<reference evidence="1 2" key="1">
    <citation type="journal article" date="2003" name="Proc. Natl. Acad. Sci. U.S.A.">
        <title>Complete genome sequence of the marine planctomycete Pirellula sp. strain 1.</title>
        <authorList>
            <person name="Gloeckner F.O."/>
            <person name="Kube M."/>
            <person name="Bauer M."/>
            <person name="Teeling H."/>
            <person name="Lombardot T."/>
            <person name="Ludwig W."/>
            <person name="Gade D."/>
            <person name="Beck A."/>
            <person name="Borzym K."/>
            <person name="Heitmann K."/>
            <person name="Rabus R."/>
            <person name="Schlesner H."/>
            <person name="Amann R."/>
            <person name="Reinhardt R."/>
        </authorList>
    </citation>
    <scope>NUCLEOTIDE SEQUENCE [LARGE SCALE GENOMIC DNA]</scope>
    <source>
        <strain evidence="2">DSM 10527 / NCIMB 13988 / SH1</strain>
    </source>
</reference>
<dbReference type="EMBL" id="BX294140">
    <property type="protein sequence ID" value="CAD73740.1"/>
    <property type="molecule type" value="Genomic_DNA"/>
</dbReference>
<accession>Q7USQ6</accession>
<dbReference type="OrthoDB" id="270788at2"/>
<proteinExistence type="predicted"/>
<evidence type="ECO:0000313" key="1">
    <source>
        <dbReference type="EMBL" id="CAD73740.1"/>
    </source>
</evidence>
<protein>
    <submittedName>
        <fullName evidence="1">Uncharacterized protein</fullName>
    </submittedName>
</protein>
<dbReference type="KEGG" id="rba:RB4362"/>
<dbReference type="EnsemblBacteria" id="CAD73740">
    <property type="protein sequence ID" value="CAD73740"/>
    <property type="gene ID" value="RB4362"/>
</dbReference>
<dbReference type="Proteomes" id="UP000001025">
    <property type="component" value="Chromosome"/>
</dbReference>
<dbReference type="STRING" id="243090.RB4362"/>
<dbReference type="InParanoid" id="Q7USQ6"/>
<dbReference type="HOGENOM" id="CLU_1775950_0_0_0"/>
<dbReference type="RefSeq" id="WP_011119864.1">
    <property type="nucleotide sequence ID" value="NC_005027.1"/>
</dbReference>
<dbReference type="AlphaFoldDB" id="Q7USQ6"/>
<sequence length="146" mass="15947">MPELPPDRIIGSRLLEIGHSTYSEPEFVHAGIGPAQFRSHYLRLDSGLVLDLFVADVSLADIDTFPMPGETSGIDASSMIGRRINSVLCDDSMSPIVVLDDGFYLRDANDGCYGNPLHAGRVDTDYDAEQRAAFTDFWSHDDGPVA</sequence>
<evidence type="ECO:0000313" key="2">
    <source>
        <dbReference type="Proteomes" id="UP000001025"/>
    </source>
</evidence>